<dbReference type="RefSeq" id="WP_283759518.1">
    <property type="nucleotide sequence ID" value="NZ_JAQOSQ010000021.1"/>
</dbReference>
<sequence>MVAALSLFLIPFKALFKPLKSLKPHWWLTTALWMAMAAAVSAAEVEMRVAIAEDTNEIKIGSSTAAVVKDSNGQVIGELNAMNGFTAESDYYGVALAQWRAGQLWIEPENDGFVWIGDRWYRGRLLIMPTDEGITAINYVDIEDYLYSVVGGEMIPSWPLEALKAQAVSARSYALYHREKTADKIYDVGDNTFWQMYRGVEDEYVSTQEAVNETAGQILAHDGNVIEAVFHSSSGGHTENVEDVWQEPRPYLRAVPDYDQEAPVYQWTEVFTLADISELTEGVGNVLSIVPTETTPRGRVRSLKITGDRGEKSVSGAAFRQALSLRSTLFSIQPTGSADKGTGSSTFQVEGRGFGHGLGMSQYGAYAMAAQGATYQDILRHYYTDTYLARIRIGQ</sequence>
<comment type="caution">
    <text evidence="2">The sequence shown here is derived from an EMBL/GenBank/DDBJ whole genome shotgun (WGS) entry which is preliminary data.</text>
</comment>
<dbReference type="Pfam" id="PF08486">
    <property type="entry name" value="SpoIID"/>
    <property type="match status" value="1"/>
</dbReference>
<dbReference type="PANTHER" id="PTHR30032">
    <property type="entry name" value="N-ACETYLMURAMOYL-L-ALANINE AMIDASE-RELATED"/>
    <property type="match status" value="1"/>
</dbReference>
<dbReference type="Proteomes" id="UP001232992">
    <property type="component" value="Unassembled WGS sequence"/>
</dbReference>
<dbReference type="InterPro" id="IPR013486">
    <property type="entry name" value="SpoIID/LytB"/>
</dbReference>
<protein>
    <submittedName>
        <fullName evidence="2">SpoIID/LytB domain-containing protein</fullName>
    </submittedName>
</protein>
<dbReference type="NCBIfam" id="TIGR02669">
    <property type="entry name" value="SpoIID_LytB"/>
    <property type="match status" value="1"/>
</dbReference>
<evidence type="ECO:0000259" key="1">
    <source>
        <dbReference type="Pfam" id="PF08486"/>
    </source>
</evidence>
<accession>A0ABT7C0A3</accession>
<proteinExistence type="predicted"/>
<organism evidence="2 3">
    <name type="scientific">Roseofilum casamattae BLCC-M143</name>
    <dbReference type="NCBI Taxonomy" id="3022442"/>
    <lineage>
        <taxon>Bacteria</taxon>
        <taxon>Bacillati</taxon>
        <taxon>Cyanobacteriota</taxon>
        <taxon>Cyanophyceae</taxon>
        <taxon>Desertifilales</taxon>
        <taxon>Desertifilaceae</taxon>
        <taxon>Roseofilum</taxon>
        <taxon>Roseofilum casamattae</taxon>
    </lineage>
</organism>
<dbReference type="EMBL" id="JAQOSQ010000021">
    <property type="protein sequence ID" value="MDJ1184861.1"/>
    <property type="molecule type" value="Genomic_DNA"/>
</dbReference>
<dbReference type="InterPro" id="IPR051922">
    <property type="entry name" value="Bact_Sporulation_Assoc"/>
</dbReference>
<evidence type="ECO:0000313" key="2">
    <source>
        <dbReference type="EMBL" id="MDJ1184861.1"/>
    </source>
</evidence>
<keyword evidence="3" id="KW-1185">Reference proteome</keyword>
<feature type="domain" description="Sporulation stage II protein D amidase enhancer LytB N-terminal" evidence="1">
    <location>
        <begin position="131"/>
        <end position="221"/>
    </location>
</feature>
<gene>
    <name evidence="2" type="ORF">PMH09_16860</name>
</gene>
<name>A0ABT7C0A3_9CYAN</name>
<dbReference type="PANTHER" id="PTHR30032:SF4">
    <property type="entry name" value="AMIDASE ENHANCER"/>
    <property type="match status" value="1"/>
</dbReference>
<reference evidence="2 3" key="1">
    <citation type="submission" date="2023-01" db="EMBL/GenBank/DDBJ databases">
        <title>Novel diversity within Roseofilum (Cyanobacteria; Desertifilaceae) from marine benthic mats with descriptions of four novel species.</title>
        <authorList>
            <person name="Wang Y."/>
            <person name="Berthold D.E."/>
            <person name="Hu J."/>
            <person name="Lefler F.W."/>
            <person name="Laughinghouse H.D. IV."/>
        </authorList>
    </citation>
    <scope>NUCLEOTIDE SEQUENCE [LARGE SCALE GENOMIC DNA]</scope>
    <source>
        <strain evidence="2 3">BLCC-M143</strain>
    </source>
</reference>
<evidence type="ECO:0000313" key="3">
    <source>
        <dbReference type="Proteomes" id="UP001232992"/>
    </source>
</evidence>
<dbReference type="InterPro" id="IPR013693">
    <property type="entry name" value="SpoIID/LytB_N"/>
</dbReference>